<evidence type="ECO:0000313" key="2">
    <source>
        <dbReference type="EMBL" id="GLS22666.1"/>
    </source>
</evidence>
<organism evidence="2 3">
    <name type="scientific">Labrys miyagiensis</name>
    <dbReference type="NCBI Taxonomy" id="346912"/>
    <lineage>
        <taxon>Bacteria</taxon>
        <taxon>Pseudomonadati</taxon>
        <taxon>Pseudomonadota</taxon>
        <taxon>Alphaproteobacteria</taxon>
        <taxon>Hyphomicrobiales</taxon>
        <taxon>Xanthobacteraceae</taxon>
        <taxon>Labrys</taxon>
    </lineage>
</organism>
<gene>
    <name evidence="2" type="ORF">GCM10007874_56860</name>
</gene>
<reference evidence="3" key="1">
    <citation type="journal article" date="2019" name="Int. J. Syst. Evol. Microbiol.">
        <title>The Global Catalogue of Microorganisms (GCM) 10K type strain sequencing project: providing services to taxonomists for standard genome sequencing and annotation.</title>
        <authorList>
            <consortium name="The Broad Institute Genomics Platform"/>
            <consortium name="The Broad Institute Genome Sequencing Center for Infectious Disease"/>
            <person name="Wu L."/>
            <person name="Ma J."/>
        </authorList>
    </citation>
    <scope>NUCLEOTIDE SEQUENCE [LARGE SCALE GENOMIC DNA]</scope>
    <source>
        <strain evidence="3">NBRC 101365</strain>
    </source>
</reference>
<evidence type="ECO:0008006" key="4">
    <source>
        <dbReference type="Google" id="ProtNLM"/>
    </source>
</evidence>
<accession>A0ABQ6CQN1</accession>
<comment type="caution">
    <text evidence="2">The sequence shown here is derived from an EMBL/GenBank/DDBJ whole genome shotgun (WGS) entry which is preliminary data.</text>
</comment>
<keyword evidence="3" id="KW-1185">Reference proteome</keyword>
<feature type="compositionally biased region" description="Basic and acidic residues" evidence="1">
    <location>
        <begin position="148"/>
        <end position="157"/>
    </location>
</feature>
<evidence type="ECO:0000256" key="1">
    <source>
        <dbReference type="SAM" id="MobiDB-lite"/>
    </source>
</evidence>
<feature type="region of interest" description="Disordered" evidence="1">
    <location>
        <begin position="131"/>
        <end position="157"/>
    </location>
</feature>
<dbReference type="Proteomes" id="UP001156882">
    <property type="component" value="Unassembled WGS sequence"/>
</dbReference>
<proteinExistence type="predicted"/>
<dbReference type="PROSITE" id="PS51257">
    <property type="entry name" value="PROKAR_LIPOPROTEIN"/>
    <property type="match status" value="1"/>
</dbReference>
<name>A0ABQ6CQN1_9HYPH</name>
<protein>
    <recommendedName>
        <fullName evidence="4">Translation initiation factor 2</fullName>
    </recommendedName>
</protein>
<sequence>MKQLVFVALAGVALASCSTVTRGTTNQIQVVSTPSEAHVQTSIGNSCTTPCTFQVSRKSEFVATISKEGYQPMDVPVKTRVAGAGAAGFAGNLLVGGVVGMGVDAATGATLEQYPNPITVTLQPVATVKAPAAPHPKRHKRVASANDVVDRRSGPTS</sequence>
<evidence type="ECO:0000313" key="3">
    <source>
        <dbReference type="Proteomes" id="UP001156882"/>
    </source>
</evidence>
<dbReference type="RefSeq" id="WP_284315627.1">
    <property type="nucleotide sequence ID" value="NZ_BSPC01000064.1"/>
</dbReference>
<dbReference type="EMBL" id="BSPC01000064">
    <property type="protein sequence ID" value="GLS22666.1"/>
    <property type="molecule type" value="Genomic_DNA"/>
</dbReference>